<organism evidence="2">
    <name type="scientific">marine metagenome</name>
    <dbReference type="NCBI Taxonomy" id="408172"/>
    <lineage>
        <taxon>unclassified sequences</taxon>
        <taxon>metagenomes</taxon>
        <taxon>ecological metagenomes</taxon>
    </lineage>
</organism>
<keyword evidence="1" id="KW-1133">Transmembrane helix</keyword>
<keyword evidence="1" id="KW-0812">Transmembrane</keyword>
<proteinExistence type="predicted"/>
<feature type="transmembrane region" description="Helical" evidence="1">
    <location>
        <begin position="6"/>
        <end position="32"/>
    </location>
</feature>
<evidence type="ECO:0000256" key="1">
    <source>
        <dbReference type="SAM" id="Phobius"/>
    </source>
</evidence>
<dbReference type="EMBL" id="UINC01009810">
    <property type="protein sequence ID" value="SVA43892.1"/>
    <property type="molecule type" value="Genomic_DNA"/>
</dbReference>
<accession>A0A381VUE9</accession>
<evidence type="ECO:0008006" key="3">
    <source>
        <dbReference type="Google" id="ProtNLM"/>
    </source>
</evidence>
<sequence length="51" mass="5849">MIEATMIQFFVALFMSLGAVCIFVWAVLSGLFTDVEEIKYRAYHAEVNEDE</sequence>
<gene>
    <name evidence="2" type="ORF">METZ01_LOCUS96746</name>
</gene>
<protein>
    <recommendedName>
        <fullName evidence="3">Cytochrome oxidase maturation protein cbb3-type</fullName>
    </recommendedName>
</protein>
<name>A0A381VUE9_9ZZZZ</name>
<dbReference type="AlphaFoldDB" id="A0A381VUE9"/>
<evidence type="ECO:0000313" key="2">
    <source>
        <dbReference type="EMBL" id="SVA43892.1"/>
    </source>
</evidence>
<reference evidence="2" key="1">
    <citation type="submission" date="2018-05" db="EMBL/GenBank/DDBJ databases">
        <authorList>
            <person name="Lanie J.A."/>
            <person name="Ng W.-L."/>
            <person name="Kazmierczak K.M."/>
            <person name="Andrzejewski T.M."/>
            <person name="Davidsen T.M."/>
            <person name="Wayne K.J."/>
            <person name="Tettelin H."/>
            <person name="Glass J.I."/>
            <person name="Rusch D."/>
            <person name="Podicherti R."/>
            <person name="Tsui H.-C.T."/>
            <person name="Winkler M.E."/>
        </authorList>
    </citation>
    <scope>NUCLEOTIDE SEQUENCE</scope>
</reference>
<keyword evidence="1" id="KW-0472">Membrane</keyword>